<protein>
    <recommendedName>
        <fullName evidence="2">DH domain-containing protein</fullName>
    </recommendedName>
</protein>
<dbReference type="Proteomes" id="UP000271974">
    <property type="component" value="Unassembled WGS sequence"/>
</dbReference>
<gene>
    <name evidence="3" type="ORF">EGW08_006963</name>
</gene>
<comment type="caution">
    <text evidence="3">The sequence shown here is derived from an EMBL/GenBank/DDBJ whole genome shotgun (WGS) entry which is preliminary data.</text>
</comment>
<accession>A0A433TUM2</accession>
<dbReference type="EMBL" id="RQTK01000176">
    <property type="protein sequence ID" value="RUS85262.1"/>
    <property type="molecule type" value="Genomic_DNA"/>
</dbReference>
<dbReference type="PROSITE" id="PS50010">
    <property type="entry name" value="DH_2"/>
    <property type="match status" value="1"/>
</dbReference>
<dbReference type="STRING" id="188477.A0A433TUM2"/>
<feature type="compositionally biased region" description="Basic and acidic residues" evidence="1">
    <location>
        <begin position="1"/>
        <end position="22"/>
    </location>
</feature>
<organism evidence="3 4">
    <name type="scientific">Elysia chlorotica</name>
    <name type="common">Eastern emerald elysia</name>
    <name type="synonym">Sea slug</name>
    <dbReference type="NCBI Taxonomy" id="188477"/>
    <lineage>
        <taxon>Eukaryota</taxon>
        <taxon>Metazoa</taxon>
        <taxon>Spiralia</taxon>
        <taxon>Lophotrochozoa</taxon>
        <taxon>Mollusca</taxon>
        <taxon>Gastropoda</taxon>
        <taxon>Heterobranchia</taxon>
        <taxon>Euthyneura</taxon>
        <taxon>Panpulmonata</taxon>
        <taxon>Sacoglossa</taxon>
        <taxon>Placobranchoidea</taxon>
        <taxon>Plakobranchidae</taxon>
        <taxon>Elysia</taxon>
    </lineage>
</organism>
<feature type="compositionally biased region" description="Low complexity" evidence="1">
    <location>
        <begin position="24"/>
        <end position="57"/>
    </location>
</feature>
<dbReference type="GO" id="GO:0005085">
    <property type="term" value="F:guanyl-nucleotide exchange factor activity"/>
    <property type="evidence" value="ECO:0007669"/>
    <property type="project" value="InterPro"/>
</dbReference>
<dbReference type="SUPFAM" id="SSF48065">
    <property type="entry name" value="DBL homology domain (DH-domain)"/>
    <property type="match status" value="1"/>
</dbReference>
<dbReference type="Pfam" id="PF00621">
    <property type="entry name" value="RhoGEF"/>
    <property type="match status" value="1"/>
</dbReference>
<dbReference type="InterPro" id="IPR035899">
    <property type="entry name" value="DBL_dom_sf"/>
</dbReference>
<sequence>MDTTCEIDKVKSQSGKAHEEPPKTQSSPQTGVSSQPTTTSTTTKSLSPPTSPLRSSTGQRISTGHSSKGGKKREGSSSSADVKSAGSGYVSYVQRVVAEILESERTYIASLKDIIEGYLEPMEKILGSTDAKEDLLCLFGNIREIFKFGW</sequence>
<evidence type="ECO:0000259" key="2">
    <source>
        <dbReference type="PROSITE" id="PS50010"/>
    </source>
</evidence>
<feature type="region of interest" description="Disordered" evidence="1">
    <location>
        <begin position="1"/>
        <end position="86"/>
    </location>
</feature>
<dbReference type="GO" id="GO:0031267">
    <property type="term" value="F:small GTPase binding"/>
    <property type="evidence" value="ECO:0007669"/>
    <property type="project" value="TreeGrafter"/>
</dbReference>
<proteinExistence type="predicted"/>
<feature type="domain" description="DH" evidence="2">
    <location>
        <begin position="92"/>
        <end position="150"/>
    </location>
</feature>
<dbReference type="OrthoDB" id="1594986at2759"/>
<keyword evidence="4" id="KW-1185">Reference proteome</keyword>
<evidence type="ECO:0000313" key="4">
    <source>
        <dbReference type="Proteomes" id="UP000271974"/>
    </source>
</evidence>
<dbReference type="AlphaFoldDB" id="A0A433TUM2"/>
<dbReference type="PANTHER" id="PTHR45924:SF2">
    <property type="entry name" value="FI17866P1"/>
    <property type="match status" value="1"/>
</dbReference>
<name>A0A433TUM2_ELYCH</name>
<dbReference type="Gene3D" id="1.20.900.10">
    <property type="entry name" value="Dbl homology (DH) domain"/>
    <property type="match status" value="1"/>
</dbReference>
<reference evidence="3 4" key="1">
    <citation type="submission" date="2019-01" db="EMBL/GenBank/DDBJ databases">
        <title>A draft genome assembly of the solar-powered sea slug Elysia chlorotica.</title>
        <authorList>
            <person name="Cai H."/>
            <person name="Li Q."/>
            <person name="Fang X."/>
            <person name="Li J."/>
            <person name="Curtis N.E."/>
            <person name="Altenburger A."/>
            <person name="Shibata T."/>
            <person name="Feng M."/>
            <person name="Maeda T."/>
            <person name="Schwartz J.A."/>
            <person name="Shigenobu S."/>
            <person name="Lundholm N."/>
            <person name="Nishiyama T."/>
            <person name="Yang H."/>
            <person name="Hasebe M."/>
            <person name="Li S."/>
            <person name="Pierce S.K."/>
            <person name="Wang J."/>
        </authorList>
    </citation>
    <scope>NUCLEOTIDE SEQUENCE [LARGE SCALE GENOMIC DNA]</scope>
    <source>
        <strain evidence="3">EC2010</strain>
        <tissue evidence="3">Whole organism of an adult</tissue>
    </source>
</reference>
<feature type="compositionally biased region" description="Low complexity" evidence="1">
    <location>
        <begin position="76"/>
        <end position="86"/>
    </location>
</feature>
<dbReference type="PANTHER" id="PTHR45924">
    <property type="entry name" value="FI17866P1"/>
    <property type="match status" value="1"/>
</dbReference>
<evidence type="ECO:0000313" key="3">
    <source>
        <dbReference type="EMBL" id="RUS85262.1"/>
    </source>
</evidence>
<evidence type="ECO:0000256" key="1">
    <source>
        <dbReference type="SAM" id="MobiDB-lite"/>
    </source>
</evidence>
<dbReference type="InterPro" id="IPR000219">
    <property type="entry name" value="DH_dom"/>
</dbReference>